<feature type="non-terminal residue" evidence="4">
    <location>
        <position position="219"/>
    </location>
</feature>
<dbReference type="GO" id="GO:0004633">
    <property type="term" value="F:phosphopantothenoylcysteine decarboxylase activity"/>
    <property type="evidence" value="ECO:0007669"/>
    <property type="project" value="TreeGrafter"/>
</dbReference>
<dbReference type="GO" id="GO:0015937">
    <property type="term" value="P:coenzyme A biosynthetic process"/>
    <property type="evidence" value="ECO:0007669"/>
    <property type="project" value="UniProtKB-KW"/>
</dbReference>
<dbReference type="InterPro" id="IPR003382">
    <property type="entry name" value="Flavoprotein"/>
</dbReference>
<keyword evidence="5" id="KW-1185">Reference proteome</keyword>
<dbReference type="InterPro" id="IPR036551">
    <property type="entry name" value="Flavin_trans-like"/>
</dbReference>
<proteinExistence type="inferred from homology"/>
<dbReference type="PANTHER" id="PTHR14359:SF6">
    <property type="entry name" value="PHOSPHOPANTOTHENOYLCYSTEINE DECARBOXYLASE"/>
    <property type="match status" value="1"/>
</dbReference>
<dbReference type="GO" id="GO:0010181">
    <property type="term" value="F:FMN binding"/>
    <property type="evidence" value="ECO:0007669"/>
    <property type="project" value="TreeGrafter"/>
</dbReference>
<keyword evidence="1" id="KW-0173">Coenzyme A biosynthesis</keyword>
<dbReference type="EMBL" id="CAJNIZ010008857">
    <property type="protein sequence ID" value="CAE7272870.1"/>
    <property type="molecule type" value="Genomic_DNA"/>
</dbReference>
<evidence type="ECO:0000313" key="5">
    <source>
        <dbReference type="Proteomes" id="UP000649617"/>
    </source>
</evidence>
<organism evidence="4 5">
    <name type="scientific">Symbiodinium pilosum</name>
    <name type="common">Dinoflagellate</name>
    <dbReference type="NCBI Taxonomy" id="2952"/>
    <lineage>
        <taxon>Eukaryota</taxon>
        <taxon>Sar</taxon>
        <taxon>Alveolata</taxon>
        <taxon>Dinophyceae</taxon>
        <taxon>Suessiales</taxon>
        <taxon>Symbiodiniaceae</taxon>
        <taxon>Symbiodinium</taxon>
    </lineage>
</organism>
<sequence>VATGSVASVKVPELVKKLSEFADVAVILTAPAEVMTSKRVAGRYSPECYEAFQALQVKGVHVLRDEDEWDRYEDVSSDSVVVHIELRRWADIAVVAPCSANTLAKLALGLCDNLATSFLRAWDPDKPLLVAPAMNTLMWEHPSTAEHLTTLQARGCSIIPPVSKKLACGDVGRGALAAVSDIIEAVVKASVGAAERRASSGIGSWRAHGFEEWRPAKAA</sequence>
<gene>
    <name evidence="4" type="primary">HAL3B</name>
    <name evidence="4" type="ORF">SPIL2461_LOCUS6035</name>
</gene>
<comment type="caution">
    <text evidence="4">The sequence shown here is derived from an EMBL/GenBank/DDBJ whole genome shotgun (WGS) entry which is preliminary data.</text>
</comment>
<dbReference type="Proteomes" id="UP000649617">
    <property type="component" value="Unassembled WGS sequence"/>
</dbReference>
<evidence type="ECO:0000256" key="2">
    <source>
        <dbReference type="ARBA" id="ARBA00038350"/>
    </source>
</evidence>
<accession>A0A812MP53</accession>
<reference evidence="4" key="1">
    <citation type="submission" date="2021-02" db="EMBL/GenBank/DDBJ databases">
        <authorList>
            <person name="Dougan E. K."/>
            <person name="Rhodes N."/>
            <person name="Thang M."/>
            <person name="Chan C."/>
        </authorList>
    </citation>
    <scope>NUCLEOTIDE SEQUENCE</scope>
</reference>
<name>A0A812MP53_SYMPI</name>
<dbReference type="OrthoDB" id="1532798at2759"/>
<evidence type="ECO:0000313" key="4">
    <source>
        <dbReference type="EMBL" id="CAE7272870.1"/>
    </source>
</evidence>
<protein>
    <submittedName>
        <fullName evidence="4">HAL3B protein</fullName>
    </submittedName>
</protein>
<dbReference type="Gene3D" id="3.40.50.1950">
    <property type="entry name" value="Flavin prenyltransferase-like"/>
    <property type="match status" value="1"/>
</dbReference>
<evidence type="ECO:0000256" key="1">
    <source>
        <dbReference type="ARBA" id="ARBA00022993"/>
    </source>
</evidence>
<dbReference type="AlphaFoldDB" id="A0A812MP53"/>
<evidence type="ECO:0000259" key="3">
    <source>
        <dbReference type="Pfam" id="PF02441"/>
    </source>
</evidence>
<dbReference type="PANTHER" id="PTHR14359">
    <property type="entry name" value="HOMO-OLIGOMERIC FLAVIN CONTAINING CYS DECARBOXYLASE FAMILY"/>
    <property type="match status" value="1"/>
</dbReference>
<dbReference type="SUPFAM" id="SSF52507">
    <property type="entry name" value="Homo-oligomeric flavin-containing Cys decarboxylases, HFCD"/>
    <property type="match status" value="1"/>
</dbReference>
<dbReference type="GO" id="GO:0071513">
    <property type="term" value="C:phosphopantothenoylcysteine decarboxylase complex"/>
    <property type="evidence" value="ECO:0007669"/>
    <property type="project" value="TreeGrafter"/>
</dbReference>
<feature type="domain" description="Flavoprotein" evidence="3">
    <location>
        <begin position="2"/>
        <end position="187"/>
    </location>
</feature>
<comment type="similarity">
    <text evidence="2">Belongs to the HFCD (homooligomeric flavin containing Cys decarboxylase) superfamily.</text>
</comment>
<dbReference type="Pfam" id="PF02441">
    <property type="entry name" value="Flavoprotein"/>
    <property type="match status" value="1"/>
</dbReference>